<evidence type="ECO:0000256" key="1">
    <source>
        <dbReference type="SAM" id="MobiDB-lite"/>
    </source>
</evidence>
<keyword evidence="3" id="KW-1185">Reference proteome</keyword>
<feature type="compositionally biased region" description="Low complexity" evidence="1">
    <location>
        <begin position="262"/>
        <end position="272"/>
    </location>
</feature>
<reference evidence="2 3" key="1">
    <citation type="submission" date="2020-04" db="EMBL/GenBank/DDBJ databases">
        <title>Perkinsus chesapeaki whole genome sequence.</title>
        <authorList>
            <person name="Bogema D.R."/>
        </authorList>
    </citation>
    <scope>NUCLEOTIDE SEQUENCE [LARGE SCALE GENOMIC DNA]</scope>
    <source>
        <strain evidence="2">ATCC PRA-425</strain>
    </source>
</reference>
<organism evidence="2 3">
    <name type="scientific">Perkinsus chesapeaki</name>
    <name type="common">Clam parasite</name>
    <name type="synonym">Perkinsus andrewsi</name>
    <dbReference type="NCBI Taxonomy" id="330153"/>
    <lineage>
        <taxon>Eukaryota</taxon>
        <taxon>Sar</taxon>
        <taxon>Alveolata</taxon>
        <taxon>Perkinsozoa</taxon>
        <taxon>Perkinsea</taxon>
        <taxon>Perkinsida</taxon>
        <taxon>Perkinsidae</taxon>
        <taxon>Perkinsus</taxon>
    </lineage>
</organism>
<dbReference type="Proteomes" id="UP000591131">
    <property type="component" value="Unassembled WGS sequence"/>
</dbReference>
<comment type="caution">
    <text evidence="2">The sequence shown here is derived from an EMBL/GenBank/DDBJ whole genome shotgun (WGS) entry which is preliminary data.</text>
</comment>
<feature type="compositionally biased region" description="Polar residues" evidence="1">
    <location>
        <begin position="1"/>
        <end position="12"/>
    </location>
</feature>
<protein>
    <submittedName>
        <fullName evidence="2">Uncharacterized protein</fullName>
    </submittedName>
</protein>
<gene>
    <name evidence="2" type="ORF">FOL47_001539</name>
</gene>
<feature type="region of interest" description="Disordered" evidence="1">
    <location>
        <begin position="215"/>
        <end position="293"/>
    </location>
</feature>
<dbReference type="OrthoDB" id="474687at2759"/>
<feature type="compositionally biased region" description="Basic and acidic residues" evidence="1">
    <location>
        <begin position="279"/>
        <end position="291"/>
    </location>
</feature>
<dbReference type="EMBL" id="JAAPAO010001373">
    <property type="protein sequence ID" value="KAF4649989.1"/>
    <property type="molecule type" value="Genomic_DNA"/>
</dbReference>
<feature type="region of interest" description="Disordered" evidence="1">
    <location>
        <begin position="1"/>
        <end position="36"/>
    </location>
</feature>
<proteinExistence type="predicted"/>
<feature type="compositionally biased region" description="Polar residues" evidence="1">
    <location>
        <begin position="223"/>
        <end position="243"/>
    </location>
</feature>
<dbReference type="AlphaFoldDB" id="A0A7J6KTP8"/>
<feature type="compositionally biased region" description="Basic and acidic residues" evidence="1">
    <location>
        <begin position="248"/>
        <end position="261"/>
    </location>
</feature>
<evidence type="ECO:0000313" key="2">
    <source>
        <dbReference type="EMBL" id="KAF4649989.1"/>
    </source>
</evidence>
<sequence>MSQPPSSRSNDPPTEAEMRAAEEAVTGEATPSNMKTHYYTPGTVADYIEKAPAFEGICFDQNPPEEVLATAVDTPPSNRLTYLLTLPLKKLSGGDEYDSLRISEDNFLLSDYIRVIIRWAICLSLISTYANDMDTIPVGYLLGHLESILASTGALSFSGKPGGALAAPFYHRLSIRKAAEATRRGLPMKAIFQDLSIMDQNLALRAANEAVAAREKKTKSWRGWQNSSSSNGKNNHYSYSTNNKKSRDKPWNKSSDKKEITNNDNDNSNGSNKKSKQSIIHESELSEDPHPRFFYTSPKIDAAKLRDYKLTGGALEHLTWARQRGNPLRSKPTLPHSLSAAIQAHKQSESDAINESRRKVMNFLKSRASQLSSQADEVRQKMPTDVRAISGRLNIPLLRELILLTDYTDTSLPQDLQEGMDVVGRLPYIKGVFAERQKPVREDNTFMDPEHLLDSSMSNLDNLLEQIKGRGFDQGIWESCLKEVGDDFMEGPITLAEAKHRYGKFVLLRLEL</sequence>
<name>A0A7J6KTP8_PERCH</name>
<evidence type="ECO:0000313" key="3">
    <source>
        <dbReference type="Proteomes" id="UP000591131"/>
    </source>
</evidence>
<accession>A0A7J6KTP8</accession>